<dbReference type="CDD" id="cd00085">
    <property type="entry name" value="HNHc"/>
    <property type="match status" value="1"/>
</dbReference>
<keyword evidence="3" id="KW-1185">Reference proteome</keyword>
<dbReference type="InterPro" id="IPR052892">
    <property type="entry name" value="NA-targeting_endonuclease"/>
</dbReference>
<gene>
    <name evidence="2" type="ORF">IM660_06835</name>
</gene>
<dbReference type="PANTHER" id="PTHR33877">
    <property type="entry name" value="SLL1193 PROTEIN"/>
    <property type="match status" value="1"/>
</dbReference>
<evidence type="ECO:0000313" key="2">
    <source>
        <dbReference type="EMBL" id="QOR71957.1"/>
    </source>
</evidence>
<dbReference type="KEGG" id="halt:IM660_06835"/>
<dbReference type="InterPro" id="IPR003615">
    <property type="entry name" value="HNH_nuc"/>
</dbReference>
<evidence type="ECO:0000259" key="1">
    <source>
        <dbReference type="SMART" id="SM00507"/>
    </source>
</evidence>
<dbReference type="Gene3D" id="1.10.30.50">
    <property type="match status" value="1"/>
</dbReference>
<dbReference type="InterPro" id="IPR002711">
    <property type="entry name" value="HNH"/>
</dbReference>
<accession>A0A7M1SY41</accession>
<name>A0A7M1SY41_9MICO</name>
<dbReference type="GO" id="GO:0004519">
    <property type="term" value="F:endonuclease activity"/>
    <property type="evidence" value="ECO:0007669"/>
    <property type="project" value="UniProtKB-KW"/>
</dbReference>
<dbReference type="SMART" id="SM00507">
    <property type="entry name" value="HNHc"/>
    <property type="match status" value="1"/>
</dbReference>
<proteinExistence type="predicted"/>
<dbReference type="Pfam" id="PF01844">
    <property type="entry name" value="HNH"/>
    <property type="match status" value="1"/>
</dbReference>
<dbReference type="PANTHER" id="PTHR33877:SF2">
    <property type="entry name" value="OS07G0170200 PROTEIN"/>
    <property type="match status" value="1"/>
</dbReference>
<dbReference type="Proteomes" id="UP000593758">
    <property type="component" value="Chromosome"/>
</dbReference>
<evidence type="ECO:0000313" key="3">
    <source>
        <dbReference type="Proteomes" id="UP000593758"/>
    </source>
</evidence>
<dbReference type="GO" id="GO:0003676">
    <property type="term" value="F:nucleic acid binding"/>
    <property type="evidence" value="ECO:0007669"/>
    <property type="project" value="InterPro"/>
</dbReference>
<keyword evidence="2" id="KW-0540">Nuclease</keyword>
<keyword evidence="2" id="KW-0255">Endonuclease</keyword>
<feature type="domain" description="HNH nuclease" evidence="1">
    <location>
        <begin position="97"/>
        <end position="155"/>
    </location>
</feature>
<dbReference type="AlphaFoldDB" id="A0A7M1SY41"/>
<dbReference type="GO" id="GO:0008270">
    <property type="term" value="F:zinc ion binding"/>
    <property type="evidence" value="ECO:0007669"/>
    <property type="project" value="InterPro"/>
</dbReference>
<keyword evidence="2" id="KW-0378">Hydrolase</keyword>
<dbReference type="RefSeq" id="WP_193498605.1">
    <property type="nucleotide sequence ID" value="NZ_CP063169.1"/>
</dbReference>
<sequence>MTDCAICGETFRIARSTQRYCTKQCYAESRKRRYQFRQDLDWHGNCMLCGNLYPLKRGARSRCQNPECLKRDQVLRVSAAKGAARVRARGGIVEQVNLRAVLARDRGICHVCDEPVRRIGERGPDLLTFDHVVPVSEGGSHTMENLAVCHDGCQSRK</sequence>
<reference evidence="2 3" key="1">
    <citation type="submission" date="2020-10" db="EMBL/GenBank/DDBJ databases">
        <title>Haloactinobacterium sp. RN3S43, a bacterium isolated from saline soil.</title>
        <authorList>
            <person name="Sun J.-Q."/>
        </authorList>
    </citation>
    <scope>NUCLEOTIDE SEQUENCE [LARGE SCALE GENOMIC DNA]</scope>
    <source>
        <strain evidence="2 3">RN3S43</strain>
    </source>
</reference>
<organism evidence="2 3">
    <name type="scientific">Ruania alkalisoli</name>
    <dbReference type="NCBI Taxonomy" id="2779775"/>
    <lineage>
        <taxon>Bacteria</taxon>
        <taxon>Bacillati</taxon>
        <taxon>Actinomycetota</taxon>
        <taxon>Actinomycetes</taxon>
        <taxon>Micrococcales</taxon>
        <taxon>Ruaniaceae</taxon>
        <taxon>Ruania</taxon>
    </lineage>
</organism>
<protein>
    <submittedName>
        <fullName evidence="2">HNH endonuclease</fullName>
    </submittedName>
</protein>
<dbReference type="EMBL" id="CP063169">
    <property type="protein sequence ID" value="QOR71957.1"/>
    <property type="molecule type" value="Genomic_DNA"/>
</dbReference>